<dbReference type="InterPro" id="IPR018466">
    <property type="entry name" value="Kre9/Knh1-like_N"/>
</dbReference>
<keyword evidence="3" id="KW-1133">Transmembrane helix</keyword>
<dbReference type="Pfam" id="PF10342">
    <property type="entry name" value="Kre9_KNH"/>
    <property type="match status" value="1"/>
</dbReference>
<keyword evidence="6" id="KW-1185">Reference proteome</keyword>
<evidence type="ECO:0000256" key="1">
    <source>
        <dbReference type="ARBA" id="ARBA00022729"/>
    </source>
</evidence>
<evidence type="ECO:0000256" key="3">
    <source>
        <dbReference type="SAM" id="Phobius"/>
    </source>
</evidence>
<evidence type="ECO:0000313" key="6">
    <source>
        <dbReference type="Proteomes" id="UP000789901"/>
    </source>
</evidence>
<reference evidence="5 6" key="1">
    <citation type="submission" date="2021-06" db="EMBL/GenBank/DDBJ databases">
        <authorList>
            <person name="Kallberg Y."/>
            <person name="Tangrot J."/>
            <person name="Rosling A."/>
        </authorList>
    </citation>
    <scope>NUCLEOTIDE SEQUENCE [LARGE SCALE GENOMIC DNA]</scope>
    <source>
        <strain evidence="5 6">120-4 pot B 10/14</strain>
    </source>
</reference>
<sequence length="162" mass="17217">VTLNTPLNVQKGSTITISWTLSGIQTTHVALGICNELTNVCTVIDADLNLSLGKESWMVTVDAGNYRLYIVDQTTLSYVYSNTFAIQSQSTNPGSSNNSGSSNGSNNSGSSNNSNNSGSSDDTKTKILIAVIPGVLSIVAAILGYYFKKKLNKKKENNSETP</sequence>
<comment type="caution">
    <text evidence="5">The sequence shown here is derived from an EMBL/GenBank/DDBJ whole genome shotgun (WGS) entry which is preliminary data.</text>
</comment>
<evidence type="ECO:0000313" key="5">
    <source>
        <dbReference type="EMBL" id="CAG8832373.1"/>
    </source>
</evidence>
<feature type="domain" description="Yeast cell wall synthesis Kre9/Knh1-like N-terminal" evidence="4">
    <location>
        <begin position="9"/>
        <end position="86"/>
    </location>
</feature>
<feature type="transmembrane region" description="Helical" evidence="3">
    <location>
        <begin position="127"/>
        <end position="147"/>
    </location>
</feature>
<organism evidence="5 6">
    <name type="scientific">Gigaspora margarita</name>
    <dbReference type="NCBI Taxonomy" id="4874"/>
    <lineage>
        <taxon>Eukaryota</taxon>
        <taxon>Fungi</taxon>
        <taxon>Fungi incertae sedis</taxon>
        <taxon>Mucoromycota</taxon>
        <taxon>Glomeromycotina</taxon>
        <taxon>Glomeromycetes</taxon>
        <taxon>Diversisporales</taxon>
        <taxon>Gigasporaceae</taxon>
        <taxon>Gigaspora</taxon>
    </lineage>
</organism>
<dbReference type="Proteomes" id="UP000789901">
    <property type="component" value="Unassembled WGS sequence"/>
</dbReference>
<gene>
    <name evidence="5" type="ORF">GMARGA_LOCUS31025</name>
</gene>
<feature type="non-terminal residue" evidence="5">
    <location>
        <position position="1"/>
    </location>
</feature>
<name>A0ABN7WJL3_GIGMA</name>
<dbReference type="EMBL" id="CAJVQB010045233">
    <property type="protein sequence ID" value="CAG8832373.1"/>
    <property type="molecule type" value="Genomic_DNA"/>
</dbReference>
<feature type="compositionally biased region" description="Low complexity" evidence="2">
    <location>
        <begin position="94"/>
        <end position="120"/>
    </location>
</feature>
<protein>
    <submittedName>
        <fullName evidence="5">17557_t:CDS:1</fullName>
    </submittedName>
</protein>
<feature type="region of interest" description="Disordered" evidence="2">
    <location>
        <begin position="90"/>
        <end position="120"/>
    </location>
</feature>
<keyword evidence="3" id="KW-0472">Membrane</keyword>
<keyword evidence="3" id="KW-0812">Transmembrane</keyword>
<keyword evidence="1" id="KW-0732">Signal</keyword>
<evidence type="ECO:0000259" key="4">
    <source>
        <dbReference type="Pfam" id="PF10342"/>
    </source>
</evidence>
<evidence type="ECO:0000256" key="2">
    <source>
        <dbReference type="SAM" id="MobiDB-lite"/>
    </source>
</evidence>
<proteinExistence type="predicted"/>
<accession>A0ABN7WJL3</accession>